<protein>
    <submittedName>
        <fullName evidence="2">GIY-YIG nuclease family protein</fullName>
    </submittedName>
</protein>
<sequence>MSSLHHPTPAAPHPADLSPHPGPLHARWAEAAYQKGFDLMARVQDRYHLALRCRQCGAVSMTKLYVLMNNQPLCRSCLETARAERATAAGLSYLGPDPDHPQYGLFRAACGHSLRRQFEIINRVADGQIGLRCERCFAQKEQQIAARHGWTRIGPDPRGNPNYHLYRHNACGHDQRIARANLQWGQCDCAGCGETWTAKPSNIYLFEIRYNGLHLLKLGYSANPLKRQKHQLGLPCKAHVTLLRSIAMPTGHAACATEKRLHARLRRQHPDAVVPPNDYRGVLNVVSEVYHPWLRPELERRLNRIAETARDGKAPGAGRAAAIGDEDGGGSKGGGEHEAGC</sequence>
<name>A0ABV7IBG2_9RHOB</name>
<reference evidence="3" key="1">
    <citation type="journal article" date="2019" name="Int. J. Syst. Evol. Microbiol.">
        <title>The Global Catalogue of Microorganisms (GCM) 10K type strain sequencing project: providing services to taxonomists for standard genome sequencing and annotation.</title>
        <authorList>
            <consortium name="The Broad Institute Genomics Platform"/>
            <consortium name="The Broad Institute Genome Sequencing Center for Infectious Disease"/>
            <person name="Wu L."/>
            <person name="Ma J."/>
        </authorList>
    </citation>
    <scope>NUCLEOTIDE SEQUENCE [LARGE SCALE GENOMIC DNA]</scope>
    <source>
        <strain evidence="3">KCTC 52239</strain>
    </source>
</reference>
<dbReference type="Proteomes" id="UP001595557">
    <property type="component" value="Unassembled WGS sequence"/>
</dbReference>
<organism evidence="2 3">
    <name type="scientific">Paracoccus fontiphilus</name>
    <dbReference type="NCBI Taxonomy" id="1815556"/>
    <lineage>
        <taxon>Bacteria</taxon>
        <taxon>Pseudomonadati</taxon>
        <taxon>Pseudomonadota</taxon>
        <taxon>Alphaproteobacteria</taxon>
        <taxon>Rhodobacterales</taxon>
        <taxon>Paracoccaceae</taxon>
        <taxon>Paracoccus</taxon>
    </lineage>
</organism>
<feature type="region of interest" description="Disordered" evidence="1">
    <location>
        <begin position="309"/>
        <end position="341"/>
    </location>
</feature>
<feature type="region of interest" description="Disordered" evidence="1">
    <location>
        <begin position="1"/>
        <end position="21"/>
    </location>
</feature>
<comment type="caution">
    <text evidence="2">The sequence shown here is derived from an EMBL/GenBank/DDBJ whole genome shotgun (WGS) entry which is preliminary data.</text>
</comment>
<evidence type="ECO:0000313" key="3">
    <source>
        <dbReference type="Proteomes" id="UP001595557"/>
    </source>
</evidence>
<dbReference type="RefSeq" id="WP_207465261.1">
    <property type="nucleotide sequence ID" value="NZ_JAFNAW010000003.1"/>
</dbReference>
<gene>
    <name evidence="2" type="ORF">ACFOD7_02975</name>
</gene>
<dbReference type="EMBL" id="JBHRTE010000010">
    <property type="protein sequence ID" value="MFC3167006.1"/>
    <property type="molecule type" value="Genomic_DNA"/>
</dbReference>
<evidence type="ECO:0000256" key="1">
    <source>
        <dbReference type="SAM" id="MobiDB-lite"/>
    </source>
</evidence>
<accession>A0ABV7IBG2</accession>
<evidence type="ECO:0000313" key="2">
    <source>
        <dbReference type="EMBL" id="MFC3167006.1"/>
    </source>
</evidence>
<proteinExistence type="predicted"/>
<keyword evidence="3" id="KW-1185">Reference proteome</keyword>